<comment type="function">
    <text evidence="1">Accessory subunit of the mitochondrial membrane respiratory chain NADH dehydrogenase (Complex I), that is believed not to be involved in catalysis. Complex I functions in the transfer of electrons from NADH to the respiratory chain. The immediate electron acceptor for the enzyme is believed to be ubiquinone.</text>
</comment>
<evidence type="ECO:0000256" key="1">
    <source>
        <dbReference type="ARBA" id="ARBA00003195"/>
    </source>
</evidence>
<protein>
    <recommendedName>
        <fullName evidence="13">NADH dehydrogenase [ubiquinone] 1 alpha subcomplex subunit 8</fullName>
    </recommendedName>
</protein>
<evidence type="ECO:0000256" key="2">
    <source>
        <dbReference type="ARBA" id="ARBA00004173"/>
    </source>
</evidence>
<evidence type="ECO:0000256" key="6">
    <source>
        <dbReference type="ARBA" id="ARBA00022737"/>
    </source>
</evidence>
<keyword evidence="12" id="KW-1185">Reference proteome</keyword>
<keyword evidence="9" id="KW-1015">Disulfide bond</keyword>
<evidence type="ECO:0000313" key="11">
    <source>
        <dbReference type="EMBL" id="CAK1550503.1"/>
    </source>
</evidence>
<evidence type="ECO:0000256" key="8">
    <source>
        <dbReference type="ARBA" id="ARBA00023128"/>
    </source>
</evidence>
<evidence type="ECO:0000313" key="12">
    <source>
        <dbReference type="Proteomes" id="UP001497472"/>
    </source>
</evidence>
<comment type="subcellular location">
    <subcellularLocation>
        <location evidence="2">Mitochondrion</location>
    </subcellularLocation>
</comment>
<evidence type="ECO:0000256" key="7">
    <source>
        <dbReference type="ARBA" id="ARBA00022982"/>
    </source>
</evidence>
<keyword evidence="6" id="KW-0677">Repeat</keyword>
<evidence type="ECO:0000256" key="5">
    <source>
        <dbReference type="ARBA" id="ARBA00022660"/>
    </source>
</evidence>
<keyword evidence="4" id="KW-0813">Transport</keyword>
<dbReference type="GO" id="GO:0006120">
    <property type="term" value="P:mitochondrial electron transport, NADH to ubiquinone"/>
    <property type="evidence" value="ECO:0007669"/>
    <property type="project" value="InterPro"/>
</dbReference>
<organism evidence="11 12">
    <name type="scientific">Leptosia nina</name>
    <dbReference type="NCBI Taxonomy" id="320188"/>
    <lineage>
        <taxon>Eukaryota</taxon>
        <taxon>Metazoa</taxon>
        <taxon>Ecdysozoa</taxon>
        <taxon>Arthropoda</taxon>
        <taxon>Hexapoda</taxon>
        <taxon>Insecta</taxon>
        <taxon>Pterygota</taxon>
        <taxon>Neoptera</taxon>
        <taxon>Endopterygota</taxon>
        <taxon>Lepidoptera</taxon>
        <taxon>Glossata</taxon>
        <taxon>Ditrysia</taxon>
        <taxon>Papilionoidea</taxon>
        <taxon>Pieridae</taxon>
        <taxon>Pierinae</taxon>
        <taxon>Leptosia</taxon>
    </lineage>
</organism>
<feature type="region of interest" description="Disordered" evidence="10">
    <location>
        <begin position="137"/>
        <end position="169"/>
    </location>
</feature>
<dbReference type="PANTHER" id="PTHR13344:SF0">
    <property type="entry name" value="NADH DEHYDROGENASE [UBIQUINONE] 1 ALPHA SUBCOMPLEX SUBUNIT 8"/>
    <property type="match status" value="1"/>
</dbReference>
<accession>A0AAV1JLY1</accession>
<gene>
    <name evidence="11" type="ORF">LNINA_LOCUS9728</name>
</gene>
<evidence type="ECO:0000256" key="10">
    <source>
        <dbReference type="SAM" id="MobiDB-lite"/>
    </source>
</evidence>
<keyword evidence="7" id="KW-0249">Electron transport</keyword>
<evidence type="ECO:0000256" key="9">
    <source>
        <dbReference type="ARBA" id="ARBA00023157"/>
    </source>
</evidence>
<dbReference type="EMBL" id="CAVLEF010000082">
    <property type="protein sequence ID" value="CAK1550503.1"/>
    <property type="molecule type" value="Genomic_DNA"/>
</dbReference>
<dbReference type="Gene3D" id="1.10.287.2900">
    <property type="match status" value="1"/>
</dbReference>
<dbReference type="PROSITE" id="PS51808">
    <property type="entry name" value="CHCH"/>
    <property type="match status" value="1"/>
</dbReference>
<comment type="similarity">
    <text evidence="3">Belongs to the complex I NDUFA8 subunit family.</text>
</comment>
<comment type="caution">
    <text evidence="11">The sequence shown here is derived from an EMBL/GenBank/DDBJ whole genome shotgun (WGS) entry which is preliminary data.</text>
</comment>
<dbReference type="GO" id="GO:0005739">
    <property type="term" value="C:mitochondrion"/>
    <property type="evidence" value="ECO:0007669"/>
    <property type="project" value="UniProtKB-SubCell"/>
</dbReference>
<evidence type="ECO:0000256" key="3">
    <source>
        <dbReference type="ARBA" id="ARBA00010705"/>
    </source>
</evidence>
<dbReference type="InterPro" id="IPR016680">
    <property type="entry name" value="NDUFA8"/>
</dbReference>
<sequence>MVITKEVNLPEFSVLNVPEVDLSSATLMSAAHHLGKDCENINNEFMLCRMESRDPRACLHLGKQVTDCTMQFFKKVKSKCQHEFNQYAHCIDKSSGDYSFKKCRKTQAVFDKCMEEKLCMVRPDFGYFCRARVHESKTTPPPPDPCPCHSKVQDPTPSLPDCKPRPPPRFSSRYYWMTE</sequence>
<reference evidence="11 12" key="1">
    <citation type="submission" date="2023-11" db="EMBL/GenBank/DDBJ databases">
        <authorList>
            <person name="Okamura Y."/>
        </authorList>
    </citation>
    <scope>NUCLEOTIDE SEQUENCE [LARGE SCALE GENOMIC DNA]</scope>
</reference>
<evidence type="ECO:0000256" key="4">
    <source>
        <dbReference type="ARBA" id="ARBA00022448"/>
    </source>
</evidence>
<dbReference type="Proteomes" id="UP001497472">
    <property type="component" value="Unassembled WGS sequence"/>
</dbReference>
<dbReference type="PANTHER" id="PTHR13344">
    <property type="entry name" value="NADH-UBIQUINONE OXIDOREDUCTASE"/>
    <property type="match status" value="1"/>
</dbReference>
<keyword evidence="5" id="KW-0679">Respiratory chain</keyword>
<proteinExistence type="inferred from homology"/>
<dbReference type="AlphaFoldDB" id="A0AAV1JLY1"/>
<keyword evidence="8" id="KW-0496">Mitochondrion</keyword>
<name>A0AAV1JLY1_9NEOP</name>
<evidence type="ECO:0008006" key="13">
    <source>
        <dbReference type="Google" id="ProtNLM"/>
    </source>
</evidence>